<dbReference type="Gene3D" id="1.10.10.60">
    <property type="entry name" value="Homeodomain-like"/>
    <property type="match status" value="1"/>
</dbReference>
<accession>A0AAW2J2U9</accession>
<feature type="region of interest" description="Disordered" evidence="1">
    <location>
        <begin position="1"/>
        <end position="20"/>
    </location>
</feature>
<evidence type="ECO:0000313" key="2">
    <source>
        <dbReference type="EMBL" id="KAL0288559.1"/>
    </source>
</evidence>
<feature type="compositionally biased region" description="Basic and acidic residues" evidence="1">
    <location>
        <begin position="8"/>
        <end position="20"/>
    </location>
</feature>
<dbReference type="EMBL" id="JACGWM010001740">
    <property type="protein sequence ID" value="KAL0288559.1"/>
    <property type="molecule type" value="Genomic_DNA"/>
</dbReference>
<name>A0AAW2J2U9_9LAMI</name>
<evidence type="ECO:0000256" key="1">
    <source>
        <dbReference type="SAM" id="MobiDB-lite"/>
    </source>
</evidence>
<proteinExistence type="predicted"/>
<reference evidence="2" key="1">
    <citation type="submission" date="2020-06" db="EMBL/GenBank/DDBJ databases">
        <authorList>
            <person name="Li T."/>
            <person name="Hu X."/>
            <person name="Zhang T."/>
            <person name="Song X."/>
            <person name="Zhang H."/>
            <person name="Dai N."/>
            <person name="Sheng W."/>
            <person name="Hou X."/>
            <person name="Wei L."/>
        </authorList>
    </citation>
    <scope>NUCLEOTIDE SEQUENCE</scope>
    <source>
        <strain evidence="2">KEN8</strain>
        <tissue evidence="2">Leaf</tissue>
    </source>
</reference>
<sequence>MRSPSKGGGHDGVKKGPWMPKEDKKLIDYIQNHGHGTQFQQASNGVERAADSGRLSYAGYQLRQLLPIQAANHPPSPFASWKQVLYQLIRSPKVLMWIILILIPHVPTSSISL</sequence>
<protein>
    <submittedName>
        <fullName evidence="2">Transcription factor</fullName>
    </submittedName>
</protein>
<organism evidence="2">
    <name type="scientific">Sesamum calycinum</name>
    <dbReference type="NCBI Taxonomy" id="2727403"/>
    <lineage>
        <taxon>Eukaryota</taxon>
        <taxon>Viridiplantae</taxon>
        <taxon>Streptophyta</taxon>
        <taxon>Embryophyta</taxon>
        <taxon>Tracheophyta</taxon>
        <taxon>Spermatophyta</taxon>
        <taxon>Magnoliopsida</taxon>
        <taxon>eudicotyledons</taxon>
        <taxon>Gunneridae</taxon>
        <taxon>Pentapetalae</taxon>
        <taxon>asterids</taxon>
        <taxon>lamiids</taxon>
        <taxon>Lamiales</taxon>
        <taxon>Pedaliaceae</taxon>
        <taxon>Sesamum</taxon>
    </lineage>
</organism>
<gene>
    <name evidence="2" type="ORF">Scaly_2726600</name>
</gene>
<comment type="caution">
    <text evidence="2">The sequence shown here is derived from an EMBL/GenBank/DDBJ whole genome shotgun (WGS) entry which is preliminary data.</text>
</comment>
<reference evidence="2" key="2">
    <citation type="journal article" date="2024" name="Plant">
        <title>Genomic evolution and insights into agronomic trait innovations of Sesamum species.</title>
        <authorList>
            <person name="Miao H."/>
            <person name="Wang L."/>
            <person name="Qu L."/>
            <person name="Liu H."/>
            <person name="Sun Y."/>
            <person name="Le M."/>
            <person name="Wang Q."/>
            <person name="Wei S."/>
            <person name="Zheng Y."/>
            <person name="Lin W."/>
            <person name="Duan Y."/>
            <person name="Cao H."/>
            <person name="Xiong S."/>
            <person name="Wang X."/>
            <person name="Wei L."/>
            <person name="Li C."/>
            <person name="Ma Q."/>
            <person name="Ju M."/>
            <person name="Zhao R."/>
            <person name="Li G."/>
            <person name="Mu C."/>
            <person name="Tian Q."/>
            <person name="Mei H."/>
            <person name="Zhang T."/>
            <person name="Gao T."/>
            <person name="Zhang H."/>
        </authorList>
    </citation>
    <scope>NUCLEOTIDE SEQUENCE</scope>
    <source>
        <strain evidence="2">KEN8</strain>
    </source>
</reference>
<dbReference type="AlphaFoldDB" id="A0AAW2J2U9"/>